<dbReference type="AlphaFoldDB" id="A0A6V8KJL9"/>
<dbReference type="EMBL" id="BLPF01000002">
    <property type="protein sequence ID" value="GFJ82631.1"/>
    <property type="molecule type" value="Genomic_DNA"/>
</dbReference>
<name>A0A6V8KJL9_9ACTN</name>
<sequence>MPSSAATWWHCATASDSIQLLAAANTVTVATPEVGADKTTLSLRWGRRGTGAGALRQNVMEYTVAHRHRAGKRITYPSAAATVLR</sequence>
<reference evidence="1 2" key="1">
    <citation type="submission" date="2020-03" db="EMBL/GenBank/DDBJ databases">
        <title>Whole genome shotgun sequence of Phytohabitans houttuyneae NBRC 108639.</title>
        <authorList>
            <person name="Komaki H."/>
            <person name="Tamura T."/>
        </authorList>
    </citation>
    <scope>NUCLEOTIDE SEQUENCE [LARGE SCALE GENOMIC DNA]</scope>
    <source>
        <strain evidence="1 2">NBRC 108639</strain>
    </source>
</reference>
<keyword evidence="2" id="KW-1185">Reference proteome</keyword>
<reference evidence="1 2" key="2">
    <citation type="submission" date="2020-03" db="EMBL/GenBank/DDBJ databases">
        <authorList>
            <person name="Ichikawa N."/>
            <person name="Kimura A."/>
            <person name="Kitahashi Y."/>
            <person name="Uohara A."/>
        </authorList>
    </citation>
    <scope>NUCLEOTIDE SEQUENCE [LARGE SCALE GENOMIC DNA]</scope>
    <source>
        <strain evidence="1 2">NBRC 108639</strain>
    </source>
</reference>
<evidence type="ECO:0000313" key="1">
    <source>
        <dbReference type="EMBL" id="GFJ82631.1"/>
    </source>
</evidence>
<comment type="caution">
    <text evidence="1">The sequence shown here is derived from an EMBL/GenBank/DDBJ whole genome shotgun (WGS) entry which is preliminary data.</text>
</comment>
<dbReference type="Proteomes" id="UP000482800">
    <property type="component" value="Unassembled WGS sequence"/>
</dbReference>
<proteinExistence type="predicted"/>
<protein>
    <submittedName>
        <fullName evidence="1">Uncharacterized protein</fullName>
    </submittedName>
</protein>
<organism evidence="1 2">
    <name type="scientific">Phytohabitans houttuyneae</name>
    <dbReference type="NCBI Taxonomy" id="1076126"/>
    <lineage>
        <taxon>Bacteria</taxon>
        <taxon>Bacillati</taxon>
        <taxon>Actinomycetota</taxon>
        <taxon>Actinomycetes</taxon>
        <taxon>Micromonosporales</taxon>
        <taxon>Micromonosporaceae</taxon>
    </lineage>
</organism>
<accession>A0A6V8KJL9</accession>
<evidence type="ECO:0000313" key="2">
    <source>
        <dbReference type="Proteomes" id="UP000482800"/>
    </source>
</evidence>
<gene>
    <name evidence="1" type="ORF">Phou_068110</name>
</gene>